<name>A0A6J7F591_9ZZZZ</name>
<accession>A0A6J7F591</accession>
<dbReference type="AlphaFoldDB" id="A0A6J7F591"/>
<dbReference type="EMBL" id="CAFBLS010000324">
    <property type="protein sequence ID" value="CAB4886683.1"/>
    <property type="molecule type" value="Genomic_DNA"/>
</dbReference>
<proteinExistence type="predicted"/>
<sequence>MLAPNGRIPRAAPGMRVTVVKPGGAGRFTTATRSLTIQSPRARQKLDERCSVTAARPLSVPHDTRLSPDHPHYAAIIAAHDSAMERGDSGYLDPATGLFVMTAACHARRGTCCTNGCRHCPFLE</sequence>
<organism evidence="1">
    <name type="scientific">freshwater metagenome</name>
    <dbReference type="NCBI Taxonomy" id="449393"/>
    <lineage>
        <taxon>unclassified sequences</taxon>
        <taxon>metagenomes</taxon>
        <taxon>ecological metagenomes</taxon>
    </lineage>
</organism>
<dbReference type="Pfam" id="PF17653">
    <property type="entry name" value="DUF5522"/>
    <property type="match status" value="1"/>
</dbReference>
<protein>
    <submittedName>
        <fullName evidence="1">Unannotated protein</fullName>
    </submittedName>
</protein>
<dbReference type="InterPro" id="IPR040807">
    <property type="entry name" value="DUF5522"/>
</dbReference>
<gene>
    <name evidence="1" type="ORF">UFOPK3402_01948</name>
</gene>
<reference evidence="1" key="1">
    <citation type="submission" date="2020-05" db="EMBL/GenBank/DDBJ databases">
        <authorList>
            <person name="Chiriac C."/>
            <person name="Salcher M."/>
            <person name="Ghai R."/>
            <person name="Kavagutti S V."/>
        </authorList>
    </citation>
    <scope>NUCLEOTIDE SEQUENCE</scope>
</reference>
<evidence type="ECO:0000313" key="1">
    <source>
        <dbReference type="EMBL" id="CAB4886683.1"/>
    </source>
</evidence>